<gene>
    <name evidence="1" type="ORF">AB205_0048520</name>
</gene>
<name>A0A2G9R4G5_AQUCT</name>
<evidence type="ECO:0000313" key="1">
    <source>
        <dbReference type="EMBL" id="PIO22770.1"/>
    </source>
</evidence>
<accession>A0A2G9R4G5</accession>
<evidence type="ECO:0000313" key="2">
    <source>
        <dbReference type="Proteomes" id="UP000228934"/>
    </source>
</evidence>
<organism evidence="1 2">
    <name type="scientific">Aquarana catesbeiana</name>
    <name type="common">American bullfrog</name>
    <name type="synonym">Rana catesbeiana</name>
    <dbReference type="NCBI Taxonomy" id="8400"/>
    <lineage>
        <taxon>Eukaryota</taxon>
        <taxon>Metazoa</taxon>
        <taxon>Chordata</taxon>
        <taxon>Craniata</taxon>
        <taxon>Vertebrata</taxon>
        <taxon>Euteleostomi</taxon>
        <taxon>Amphibia</taxon>
        <taxon>Batrachia</taxon>
        <taxon>Anura</taxon>
        <taxon>Neobatrachia</taxon>
        <taxon>Ranoidea</taxon>
        <taxon>Ranidae</taxon>
        <taxon>Aquarana</taxon>
    </lineage>
</organism>
<protein>
    <submittedName>
        <fullName evidence="1">Uncharacterized protein</fullName>
    </submittedName>
</protein>
<keyword evidence="2" id="KW-1185">Reference proteome</keyword>
<reference evidence="2" key="1">
    <citation type="journal article" date="2017" name="Nat. Commun.">
        <title>The North American bullfrog draft genome provides insight into hormonal regulation of long noncoding RNA.</title>
        <authorList>
            <person name="Hammond S.A."/>
            <person name="Warren R.L."/>
            <person name="Vandervalk B.P."/>
            <person name="Kucuk E."/>
            <person name="Khan H."/>
            <person name="Gibb E.A."/>
            <person name="Pandoh P."/>
            <person name="Kirk H."/>
            <person name="Zhao Y."/>
            <person name="Jones M."/>
            <person name="Mungall A.J."/>
            <person name="Coope R."/>
            <person name="Pleasance S."/>
            <person name="Moore R.A."/>
            <person name="Holt R.A."/>
            <person name="Round J.M."/>
            <person name="Ohora S."/>
            <person name="Walle B.V."/>
            <person name="Veldhoen N."/>
            <person name="Helbing C.C."/>
            <person name="Birol I."/>
        </authorList>
    </citation>
    <scope>NUCLEOTIDE SEQUENCE [LARGE SCALE GENOMIC DNA]</scope>
</reference>
<dbReference type="AlphaFoldDB" id="A0A2G9R4G5"/>
<sequence length="50" mass="5954">MWMLWKKKLISQVQVPRSSSGRSWCAIGIYRRSRKTSMMLKKDSKTSLMF</sequence>
<dbReference type="Proteomes" id="UP000228934">
    <property type="component" value="Unassembled WGS sequence"/>
</dbReference>
<dbReference type="EMBL" id="KV977980">
    <property type="protein sequence ID" value="PIO22770.1"/>
    <property type="molecule type" value="Genomic_DNA"/>
</dbReference>
<proteinExistence type="predicted"/>